<dbReference type="PROSITE" id="PS50893">
    <property type="entry name" value="ABC_TRANSPORTER_2"/>
    <property type="match status" value="1"/>
</dbReference>
<dbReference type="CDD" id="cd03268">
    <property type="entry name" value="ABC_BcrA_bacitracin_resist"/>
    <property type="match status" value="1"/>
</dbReference>
<dbReference type="InterPro" id="IPR027417">
    <property type="entry name" value="P-loop_NTPase"/>
</dbReference>
<keyword evidence="3" id="KW-0547">Nucleotide-binding</keyword>
<dbReference type="InterPro" id="IPR003593">
    <property type="entry name" value="AAA+_ATPase"/>
</dbReference>
<sequence length="299" mass="31471">MISVEHLTKRYGRHNAVDDVSFRCEPGTVTGFLGPNGAGKSTTMRMICGLTPPTAGTATVDDRPYRQLANPGREVGVLLDASAQHPGRTGRETLTLSARLMGVSPTRVDELLDLVGLDAAATRRRFGGYSLGMRQRLGLAHALLGDPHVLILDEPANGLDPEGIFWMRGVLRDFADRGGTVLLSSHLLREVEAVADHFVVIGGGRIVGAGPREDLLGSSGTRVRTLDPQRLTAALLAADVAVSRTTDGALTVPADAETVGRVAAAAGIVLLELRPVTDGGLERLFLSLTASGSGQETSR</sequence>
<protein>
    <submittedName>
        <fullName evidence="6">ABC transporter ATP-binding protein</fullName>
    </submittedName>
</protein>
<feature type="domain" description="ABC transporter" evidence="5">
    <location>
        <begin position="2"/>
        <end position="228"/>
    </location>
</feature>
<evidence type="ECO:0000313" key="7">
    <source>
        <dbReference type="Proteomes" id="UP001597260"/>
    </source>
</evidence>
<evidence type="ECO:0000259" key="5">
    <source>
        <dbReference type="PROSITE" id="PS50893"/>
    </source>
</evidence>
<dbReference type="Pfam" id="PF00005">
    <property type="entry name" value="ABC_tran"/>
    <property type="match status" value="1"/>
</dbReference>
<dbReference type="EMBL" id="JBHTMP010000014">
    <property type="protein sequence ID" value="MFD1321728.1"/>
    <property type="molecule type" value="Genomic_DNA"/>
</dbReference>
<evidence type="ECO:0000256" key="1">
    <source>
        <dbReference type="ARBA" id="ARBA00005417"/>
    </source>
</evidence>
<dbReference type="PANTHER" id="PTHR43335">
    <property type="entry name" value="ABC TRANSPORTER, ATP-BINDING PROTEIN"/>
    <property type="match status" value="1"/>
</dbReference>
<keyword evidence="7" id="KW-1185">Reference proteome</keyword>
<evidence type="ECO:0000313" key="6">
    <source>
        <dbReference type="EMBL" id="MFD1321728.1"/>
    </source>
</evidence>
<comment type="caution">
    <text evidence="6">The sequence shown here is derived from an EMBL/GenBank/DDBJ whole genome shotgun (WGS) entry which is preliminary data.</text>
</comment>
<keyword evidence="4 6" id="KW-0067">ATP-binding</keyword>
<proteinExistence type="inferred from homology"/>
<dbReference type="PANTHER" id="PTHR43335:SF4">
    <property type="entry name" value="ABC TRANSPORTER, ATP-BINDING PROTEIN"/>
    <property type="match status" value="1"/>
</dbReference>
<dbReference type="GO" id="GO:0005524">
    <property type="term" value="F:ATP binding"/>
    <property type="evidence" value="ECO:0007669"/>
    <property type="project" value="UniProtKB-KW"/>
</dbReference>
<gene>
    <name evidence="6" type="ORF">ACFQ4H_11575</name>
</gene>
<comment type="similarity">
    <text evidence="1">Belongs to the ABC transporter superfamily.</text>
</comment>
<dbReference type="Proteomes" id="UP001597260">
    <property type="component" value="Unassembled WGS sequence"/>
</dbReference>
<dbReference type="Gene3D" id="3.40.50.300">
    <property type="entry name" value="P-loop containing nucleotide triphosphate hydrolases"/>
    <property type="match status" value="1"/>
</dbReference>
<name>A0ABW3YF93_9ACTN</name>
<dbReference type="RefSeq" id="WP_377569977.1">
    <property type="nucleotide sequence ID" value="NZ_JBHTMP010000014.1"/>
</dbReference>
<keyword evidence="2" id="KW-0813">Transport</keyword>
<dbReference type="SMART" id="SM00382">
    <property type="entry name" value="AAA"/>
    <property type="match status" value="1"/>
</dbReference>
<organism evidence="6 7">
    <name type="scientific">Micromonospora sonneratiae</name>
    <dbReference type="NCBI Taxonomy" id="1184706"/>
    <lineage>
        <taxon>Bacteria</taxon>
        <taxon>Bacillati</taxon>
        <taxon>Actinomycetota</taxon>
        <taxon>Actinomycetes</taxon>
        <taxon>Micromonosporales</taxon>
        <taxon>Micromonosporaceae</taxon>
        <taxon>Micromonospora</taxon>
    </lineage>
</organism>
<accession>A0ABW3YF93</accession>
<evidence type="ECO:0000256" key="2">
    <source>
        <dbReference type="ARBA" id="ARBA00022448"/>
    </source>
</evidence>
<dbReference type="InterPro" id="IPR003439">
    <property type="entry name" value="ABC_transporter-like_ATP-bd"/>
</dbReference>
<reference evidence="7" key="1">
    <citation type="journal article" date="2019" name="Int. J. Syst. Evol. Microbiol.">
        <title>The Global Catalogue of Microorganisms (GCM) 10K type strain sequencing project: providing services to taxonomists for standard genome sequencing and annotation.</title>
        <authorList>
            <consortium name="The Broad Institute Genomics Platform"/>
            <consortium name="The Broad Institute Genome Sequencing Center for Infectious Disease"/>
            <person name="Wu L."/>
            <person name="Ma J."/>
        </authorList>
    </citation>
    <scope>NUCLEOTIDE SEQUENCE [LARGE SCALE GENOMIC DNA]</scope>
    <source>
        <strain evidence="7">JCM 31037</strain>
    </source>
</reference>
<evidence type="ECO:0000256" key="4">
    <source>
        <dbReference type="ARBA" id="ARBA00022840"/>
    </source>
</evidence>
<evidence type="ECO:0000256" key="3">
    <source>
        <dbReference type="ARBA" id="ARBA00022741"/>
    </source>
</evidence>
<dbReference type="SUPFAM" id="SSF52540">
    <property type="entry name" value="P-loop containing nucleoside triphosphate hydrolases"/>
    <property type="match status" value="1"/>
</dbReference>